<keyword evidence="7" id="KW-1185">Reference proteome</keyword>
<dbReference type="Pfam" id="PF00135">
    <property type="entry name" value="COesterase"/>
    <property type="match status" value="1"/>
</dbReference>
<feature type="domain" description="Carboxylesterase type B" evidence="5">
    <location>
        <begin position="45"/>
        <end position="556"/>
    </location>
</feature>
<dbReference type="SUPFAM" id="SSF53474">
    <property type="entry name" value="alpha/beta-Hydrolases"/>
    <property type="match status" value="1"/>
</dbReference>
<keyword evidence="3" id="KW-0378">Hydrolase</keyword>
<protein>
    <submittedName>
        <fullName evidence="6">Cholinesterase-like</fullName>
    </submittedName>
</protein>
<organism evidence="6 7">
    <name type="scientific">Tropilaelaps mercedesae</name>
    <dbReference type="NCBI Taxonomy" id="418985"/>
    <lineage>
        <taxon>Eukaryota</taxon>
        <taxon>Metazoa</taxon>
        <taxon>Ecdysozoa</taxon>
        <taxon>Arthropoda</taxon>
        <taxon>Chelicerata</taxon>
        <taxon>Arachnida</taxon>
        <taxon>Acari</taxon>
        <taxon>Parasitiformes</taxon>
        <taxon>Mesostigmata</taxon>
        <taxon>Gamasina</taxon>
        <taxon>Dermanyssoidea</taxon>
        <taxon>Laelapidae</taxon>
        <taxon>Tropilaelaps</taxon>
    </lineage>
</organism>
<evidence type="ECO:0000256" key="1">
    <source>
        <dbReference type="ARBA" id="ARBA00005964"/>
    </source>
</evidence>
<dbReference type="Gene3D" id="3.40.50.1820">
    <property type="entry name" value="alpha/beta hydrolase"/>
    <property type="match status" value="1"/>
</dbReference>
<dbReference type="OrthoDB" id="3200163at2759"/>
<dbReference type="AlphaFoldDB" id="A0A1V9XC03"/>
<evidence type="ECO:0000256" key="4">
    <source>
        <dbReference type="ARBA" id="ARBA00023180"/>
    </source>
</evidence>
<dbReference type="GO" id="GO:0005886">
    <property type="term" value="C:plasma membrane"/>
    <property type="evidence" value="ECO:0007669"/>
    <property type="project" value="TreeGrafter"/>
</dbReference>
<evidence type="ECO:0000256" key="2">
    <source>
        <dbReference type="ARBA" id="ARBA00022487"/>
    </source>
</evidence>
<dbReference type="GO" id="GO:0019695">
    <property type="term" value="P:choline metabolic process"/>
    <property type="evidence" value="ECO:0007669"/>
    <property type="project" value="TreeGrafter"/>
</dbReference>
<dbReference type="GO" id="GO:0005615">
    <property type="term" value="C:extracellular space"/>
    <property type="evidence" value="ECO:0007669"/>
    <property type="project" value="TreeGrafter"/>
</dbReference>
<evidence type="ECO:0000259" key="5">
    <source>
        <dbReference type="Pfam" id="PF00135"/>
    </source>
</evidence>
<evidence type="ECO:0000256" key="3">
    <source>
        <dbReference type="ARBA" id="ARBA00022801"/>
    </source>
</evidence>
<dbReference type="InterPro" id="IPR050654">
    <property type="entry name" value="AChE-related_enzymes"/>
</dbReference>
<evidence type="ECO:0000313" key="6">
    <source>
        <dbReference type="EMBL" id="OQR71049.1"/>
    </source>
</evidence>
<comment type="similarity">
    <text evidence="1">Belongs to the type-B carboxylesterase/lipase family.</text>
</comment>
<gene>
    <name evidence="6" type="ORF">BIW11_11238</name>
</gene>
<dbReference type="EMBL" id="MNPL01015499">
    <property type="protein sequence ID" value="OQR71049.1"/>
    <property type="molecule type" value="Genomic_DNA"/>
</dbReference>
<keyword evidence="2" id="KW-0719">Serine esterase</keyword>
<dbReference type="InterPro" id="IPR002018">
    <property type="entry name" value="CarbesteraseB"/>
</dbReference>
<dbReference type="GO" id="GO:0006581">
    <property type="term" value="P:acetylcholine catabolic process"/>
    <property type="evidence" value="ECO:0007669"/>
    <property type="project" value="TreeGrafter"/>
</dbReference>
<accession>A0A1V9XC03</accession>
<dbReference type="GO" id="GO:0003990">
    <property type="term" value="F:acetylcholinesterase activity"/>
    <property type="evidence" value="ECO:0007669"/>
    <property type="project" value="TreeGrafter"/>
</dbReference>
<keyword evidence="4" id="KW-0325">Glycoprotein</keyword>
<dbReference type="PANTHER" id="PTHR43918">
    <property type="entry name" value="ACETYLCHOLINESTERASE"/>
    <property type="match status" value="1"/>
</dbReference>
<proteinExistence type="inferred from homology"/>
<sequence length="577" mass="63872">MRPAASASGCLPCAVLLGCAFWVIHSNGHFYSRDDGYSRAPARDPNIVYTPYGIIHGRASLVRGVVVRKFFGIPYAQPPLKTLRFRKPKPLPWKKSRYIRATSMGPSCPQTSYYFDALRNNNDLHMSEDCLYLNVWTAQFKPLRPVVVLIHGGFFTHGGSESPMLDMSQLTTRGVVCVSFNYRLNAFGFLYAGVAEAAGNVGLYDQQLALQWVKKHIRYFGGDPNRITVMGQGAGAVATAYHLLNSVSQKLFRRAILQSGNPFSIMNLNQRSVAMTRASTIAKRLGCSKDDDSLSRTLTDVVLCMLAKDARLIAKAAELEFTRGVLSLLPLLDAEGFLKKSPEKLLYDGRMMSNVEVLMGAAKDGFADSLYYAGYFDAGDEILPGDVKYLVGLFYGTFFRANAVPILRYYFRDAANSTDLIRSGGHAIADGVLICPGNEFAEEMASLGAKVYYYSFDHTSTFTRKEFGVTSAEETLYSLGSLHGPVGSRLAASLTDLQFADDMVDLIATFVYYGRAYSPKSDADWPPYSAEKPFVAHLKANVTVSYGPRLEECNFWSYFWNNYDASIGQTYSHVILG</sequence>
<reference evidence="6 7" key="1">
    <citation type="journal article" date="2017" name="Gigascience">
        <title>Draft genome of the honey bee ectoparasitic mite, Tropilaelaps mercedesae, is shaped by the parasitic life history.</title>
        <authorList>
            <person name="Dong X."/>
            <person name="Armstrong S.D."/>
            <person name="Xia D."/>
            <person name="Makepeace B.L."/>
            <person name="Darby A.C."/>
            <person name="Kadowaki T."/>
        </authorList>
    </citation>
    <scope>NUCLEOTIDE SEQUENCE [LARGE SCALE GENOMIC DNA]</scope>
    <source>
        <strain evidence="6">Wuxi-XJTLU</strain>
    </source>
</reference>
<name>A0A1V9XC03_9ACAR</name>
<dbReference type="PROSITE" id="PS51257">
    <property type="entry name" value="PROKAR_LIPOPROTEIN"/>
    <property type="match status" value="1"/>
</dbReference>
<dbReference type="STRING" id="418985.A0A1V9XC03"/>
<dbReference type="InterPro" id="IPR029058">
    <property type="entry name" value="AB_hydrolase_fold"/>
</dbReference>
<dbReference type="Proteomes" id="UP000192247">
    <property type="component" value="Unassembled WGS sequence"/>
</dbReference>
<dbReference type="InParanoid" id="A0A1V9XC03"/>
<dbReference type="PANTHER" id="PTHR43918:SF4">
    <property type="entry name" value="CARBOXYLIC ESTER HYDROLASE"/>
    <property type="match status" value="1"/>
</dbReference>
<evidence type="ECO:0000313" key="7">
    <source>
        <dbReference type="Proteomes" id="UP000192247"/>
    </source>
</evidence>
<comment type="caution">
    <text evidence="6">The sequence shown here is derived from an EMBL/GenBank/DDBJ whole genome shotgun (WGS) entry which is preliminary data.</text>
</comment>